<dbReference type="GO" id="GO:0005886">
    <property type="term" value="C:plasma membrane"/>
    <property type="evidence" value="ECO:0007669"/>
    <property type="project" value="UniProtKB-SubCell"/>
</dbReference>
<dbReference type="RefSeq" id="WP_107221292.1">
    <property type="nucleotide sequence ID" value="NZ_CP028339.1"/>
</dbReference>
<feature type="transmembrane region" description="Helical" evidence="9">
    <location>
        <begin position="419"/>
        <end position="442"/>
    </location>
</feature>
<gene>
    <name evidence="11" type="ORF">Tharo_2244</name>
</gene>
<dbReference type="PRINTS" id="PR00812">
    <property type="entry name" value="BCTERIALGSPF"/>
</dbReference>
<organism evidence="11 12">
    <name type="scientific">Thauera aromatica K172</name>
    <dbReference type="NCBI Taxonomy" id="44139"/>
    <lineage>
        <taxon>Bacteria</taxon>
        <taxon>Pseudomonadati</taxon>
        <taxon>Pseudomonadota</taxon>
        <taxon>Betaproteobacteria</taxon>
        <taxon>Rhodocyclales</taxon>
        <taxon>Zoogloeaceae</taxon>
        <taxon>Thauera</taxon>
    </lineage>
</organism>
<keyword evidence="3" id="KW-1003">Cell membrane</keyword>
<evidence type="ECO:0000259" key="10">
    <source>
        <dbReference type="Pfam" id="PF00482"/>
    </source>
</evidence>
<keyword evidence="4" id="KW-0997">Cell inner membrane</keyword>
<dbReference type="GO" id="GO:0015628">
    <property type="term" value="P:protein secretion by the type II secretion system"/>
    <property type="evidence" value="ECO:0007669"/>
    <property type="project" value="TreeGrafter"/>
</dbReference>
<feature type="region of interest" description="Disordered" evidence="8">
    <location>
        <begin position="78"/>
        <end position="111"/>
    </location>
</feature>
<evidence type="ECO:0000256" key="6">
    <source>
        <dbReference type="ARBA" id="ARBA00022989"/>
    </source>
</evidence>
<evidence type="ECO:0000313" key="12">
    <source>
        <dbReference type="Proteomes" id="UP000241885"/>
    </source>
</evidence>
<evidence type="ECO:0000256" key="7">
    <source>
        <dbReference type="ARBA" id="ARBA00023136"/>
    </source>
</evidence>
<name>A0A2R4BPJ3_THAAR</name>
<reference evidence="11 12" key="1">
    <citation type="submission" date="2018-03" db="EMBL/GenBank/DDBJ databases">
        <title>Complete genome sequence of Thauera aromatica, a model organism for studying aromatic compound degradation under denitrifying conditions.</title>
        <authorList>
            <person name="Lo H.-Y."/>
            <person name="Goris T."/>
            <person name="Boll M."/>
            <person name="Mueller J.A."/>
        </authorList>
    </citation>
    <scope>NUCLEOTIDE SEQUENCE [LARGE SCALE GENOMIC DNA]</scope>
    <source>
        <strain evidence="11 12">K172</strain>
    </source>
</reference>
<accession>A0A2R4BPJ3</accession>
<dbReference type="KEGG" id="tak:Tharo_2244"/>
<feature type="region of interest" description="Disordered" evidence="8">
    <location>
        <begin position="41"/>
        <end position="65"/>
    </location>
</feature>
<evidence type="ECO:0000256" key="8">
    <source>
        <dbReference type="SAM" id="MobiDB-lite"/>
    </source>
</evidence>
<evidence type="ECO:0000256" key="4">
    <source>
        <dbReference type="ARBA" id="ARBA00022519"/>
    </source>
</evidence>
<dbReference type="PANTHER" id="PTHR30012:SF0">
    <property type="entry name" value="TYPE II SECRETION SYSTEM PROTEIN F-RELATED"/>
    <property type="match status" value="1"/>
</dbReference>
<proteinExistence type="inferred from homology"/>
<dbReference type="AlphaFoldDB" id="A0A2R4BPJ3"/>
<evidence type="ECO:0000256" key="5">
    <source>
        <dbReference type="ARBA" id="ARBA00022692"/>
    </source>
</evidence>
<feature type="domain" description="Type II secretion system protein GspF" evidence="10">
    <location>
        <begin position="316"/>
        <end position="437"/>
    </location>
</feature>
<evidence type="ECO:0000256" key="2">
    <source>
        <dbReference type="ARBA" id="ARBA00005745"/>
    </source>
</evidence>
<keyword evidence="6 9" id="KW-1133">Transmembrane helix</keyword>
<dbReference type="Gene3D" id="1.20.81.30">
    <property type="entry name" value="Type II secretion system (T2SS), domain F"/>
    <property type="match status" value="2"/>
</dbReference>
<sequence length="447" mass="47103">MTEFAYRAAHGDGSITEGHIEASSREAAVRQLRARGLTPVRLEPASAAAPKAAPAPPPTAAKMGSAPEKLTVNVAPAAGAASRPAGQTVPPASASPGLFSRDRGPGPADVHHLTGELAVMLRAGLPLDRALKVMAGMSQKASVAALLEDLLDAVKSGRGFSQALQPHQALFGDFYVNMVRSGEAGGQLGEVLERLAEHLERTRALRESVISALIYPAILVLVAAVSVFLMLAFVVPQFESLFNDMGEALPLPTRIIVGAGHLVADWWWLIVLVIVLAVSACRRWLRTPAGRDWRDRRMLGLPVLGGVVLKFEITRFARSMGTLLGSGVPIVTAIKIASDTMGNIRLREAMAGVAPAIKQGGRMAGALEVTGLFTPLALNMVRLGEETGRLADMLLELARVHDGEVQSGIKRALTLLEPVLILLLGGVIAAIIVSILLGILSVNELAV</sequence>
<dbReference type="EMBL" id="CP028339">
    <property type="protein sequence ID" value="AVR89142.1"/>
    <property type="molecule type" value="Genomic_DNA"/>
</dbReference>
<keyword evidence="5 9" id="KW-0812">Transmembrane</keyword>
<dbReference type="Pfam" id="PF00482">
    <property type="entry name" value="T2SSF"/>
    <property type="match status" value="2"/>
</dbReference>
<feature type="compositionally biased region" description="Basic and acidic residues" evidence="8">
    <location>
        <begin position="100"/>
        <end position="111"/>
    </location>
</feature>
<comment type="subcellular location">
    <subcellularLocation>
        <location evidence="1">Cell inner membrane</location>
        <topology evidence="1">Multi-pass membrane protein</topology>
    </subcellularLocation>
</comment>
<evidence type="ECO:0000256" key="9">
    <source>
        <dbReference type="SAM" id="Phobius"/>
    </source>
</evidence>
<dbReference type="FunFam" id="1.20.81.30:FF:000001">
    <property type="entry name" value="Type II secretion system protein F"/>
    <property type="match status" value="2"/>
</dbReference>
<dbReference type="Proteomes" id="UP000241885">
    <property type="component" value="Chromosome"/>
</dbReference>
<feature type="transmembrane region" description="Helical" evidence="9">
    <location>
        <begin position="266"/>
        <end position="285"/>
    </location>
</feature>
<feature type="transmembrane region" description="Helical" evidence="9">
    <location>
        <begin position="213"/>
        <end position="235"/>
    </location>
</feature>
<dbReference type="PANTHER" id="PTHR30012">
    <property type="entry name" value="GENERAL SECRETION PATHWAY PROTEIN"/>
    <property type="match status" value="1"/>
</dbReference>
<dbReference type="OrthoDB" id="9805682at2"/>
<evidence type="ECO:0000256" key="1">
    <source>
        <dbReference type="ARBA" id="ARBA00004429"/>
    </source>
</evidence>
<dbReference type="InterPro" id="IPR003004">
    <property type="entry name" value="GspF/PilC"/>
</dbReference>
<protein>
    <submittedName>
        <fullName evidence="11">General secretion pathway protein F</fullName>
    </submittedName>
</protein>
<evidence type="ECO:0000313" key="11">
    <source>
        <dbReference type="EMBL" id="AVR89142.1"/>
    </source>
</evidence>
<dbReference type="InterPro" id="IPR018076">
    <property type="entry name" value="T2SS_GspF_dom"/>
</dbReference>
<dbReference type="InterPro" id="IPR042094">
    <property type="entry name" value="T2SS_GspF_sf"/>
</dbReference>
<comment type="similarity">
    <text evidence="2">Belongs to the GSP F family.</text>
</comment>
<feature type="domain" description="Type II secretion system protein GspF" evidence="10">
    <location>
        <begin position="116"/>
        <end position="236"/>
    </location>
</feature>
<keyword evidence="12" id="KW-1185">Reference proteome</keyword>
<keyword evidence="7 9" id="KW-0472">Membrane</keyword>
<evidence type="ECO:0000256" key="3">
    <source>
        <dbReference type="ARBA" id="ARBA00022475"/>
    </source>
</evidence>